<keyword evidence="5" id="KW-1185">Reference proteome</keyword>
<evidence type="ECO:0000256" key="2">
    <source>
        <dbReference type="SAM" id="Coils"/>
    </source>
</evidence>
<reference evidence="4 5" key="1">
    <citation type="submission" date="2021-06" db="EMBL/GenBank/DDBJ databases">
        <title>Caerostris darwini draft genome.</title>
        <authorList>
            <person name="Kono N."/>
            <person name="Arakawa K."/>
        </authorList>
    </citation>
    <scope>NUCLEOTIDE SEQUENCE [LARGE SCALE GENOMIC DNA]</scope>
</reference>
<dbReference type="AlphaFoldDB" id="A0AAV4UEE6"/>
<keyword evidence="2" id="KW-0175">Coiled coil</keyword>
<evidence type="ECO:0000313" key="5">
    <source>
        <dbReference type="Proteomes" id="UP001054837"/>
    </source>
</evidence>
<evidence type="ECO:0000313" key="4">
    <source>
        <dbReference type="EMBL" id="GIY56147.1"/>
    </source>
</evidence>
<feature type="compositionally biased region" description="Polar residues" evidence="3">
    <location>
        <begin position="173"/>
        <end position="186"/>
    </location>
</feature>
<dbReference type="Gene3D" id="6.10.140.1230">
    <property type="match status" value="1"/>
</dbReference>
<evidence type="ECO:0000256" key="1">
    <source>
        <dbReference type="ARBA" id="ARBA00006190"/>
    </source>
</evidence>
<feature type="region of interest" description="Disordered" evidence="3">
    <location>
        <begin position="173"/>
        <end position="194"/>
    </location>
</feature>
<dbReference type="Pfam" id="PF03357">
    <property type="entry name" value="Snf7"/>
    <property type="match status" value="1"/>
</dbReference>
<sequence>MPDMQDLMFQLRFSAKQLERLSKRAEKDEKIQKNKIKKAIQQGNVEGAKIYAENAIRKKNEALNYLRMASKIDAVQSKLQSALTMKGVTKNMGSVVKALDKAINSMDLQKVSAVMEQFEQQFEDLDVRTSVVEDAMGSATTTSTPLAQVDSLIQQVAEENGLDIMDQLAQAQSVPTGGLSTSTSTADRSHAEEDALTRRLAALRN</sequence>
<dbReference type="InterPro" id="IPR005024">
    <property type="entry name" value="Snf7_fam"/>
</dbReference>
<organism evidence="4 5">
    <name type="scientific">Caerostris darwini</name>
    <dbReference type="NCBI Taxonomy" id="1538125"/>
    <lineage>
        <taxon>Eukaryota</taxon>
        <taxon>Metazoa</taxon>
        <taxon>Ecdysozoa</taxon>
        <taxon>Arthropoda</taxon>
        <taxon>Chelicerata</taxon>
        <taxon>Arachnida</taxon>
        <taxon>Araneae</taxon>
        <taxon>Araneomorphae</taxon>
        <taxon>Entelegynae</taxon>
        <taxon>Araneoidea</taxon>
        <taxon>Araneidae</taxon>
        <taxon>Caerostris</taxon>
    </lineage>
</organism>
<feature type="coiled-coil region" evidence="2">
    <location>
        <begin position="15"/>
        <end position="42"/>
    </location>
</feature>
<accession>A0AAV4UEE6</accession>
<proteinExistence type="inferred from homology"/>
<dbReference type="EMBL" id="BPLQ01011163">
    <property type="protein sequence ID" value="GIY56147.1"/>
    <property type="molecule type" value="Genomic_DNA"/>
</dbReference>
<gene>
    <name evidence="4" type="primary">Chmp1a</name>
    <name evidence="4" type="ORF">CDAR_234041</name>
</gene>
<dbReference type="PANTHER" id="PTHR10476">
    <property type="entry name" value="CHARGED MULTIVESICULAR BODY PROTEIN"/>
    <property type="match status" value="1"/>
</dbReference>
<evidence type="ECO:0000256" key="3">
    <source>
        <dbReference type="SAM" id="MobiDB-lite"/>
    </source>
</evidence>
<dbReference type="GO" id="GO:0007034">
    <property type="term" value="P:vacuolar transport"/>
    <property type="evidence" value="ECO:0007669"/>
    <property type="project" value="InterPro"/>
</dbReference>
<name>A0AAV4UEE6_9ARAC</name>
<comment type="caution">
    <text evidence="4">The sequence shown here is derived from an EMBL/GenBank/DDBJ whole genome shotgun (WGS) entry which is preliminary data.</text>
</comment>
<protein>
    <submittedName>
        <fullName evidence="4">Charged multivesicular body protein 1a</fullName>
    </submittedName>
</protein>
<comment type="similarity">
    <text evidence="1">Belongs to the SNF7 family.</text>
</comment>
<dbReference type="Proteomes" id="UP001054837">
    <property type="component" value="Unassembled WGS sequence"/>
</dbReference>